<evidence type="ECO:0000256" key="1">
    <source>
        <dbReference type="SAM" id="SignalP"/>
    </source>
</evidence>
<dbReference type="Pfam" id="PF16411">
    <property type="entry name" value="SusF_SusE"/>
    <property type="match status" value="1"/>
</dbReference>
<evidence type="ECO:0000259" key="2">
    <source>
        <dbReference type="Pfam" id="PF16411"/>
    </source>
</evidence>
<dbReference type="EMBL" id="AP025314">
    <property type="protein sequence ID" value="BDD09770.1"/>
    <property type="molecule type" value="Genomic_DNA"/>
</dbReference>
<dbReference type="GO" id="GO:0019867">
    <property type="term" value="C:outer membrane"/>
    <property type="evidence" value="ECO:0007669"/>
    <property type="project" value="InterPro"/>
</dbReference>
<feature type="signal peptide" evidence="1">
    <location>
        <begin position="1"/>
        <end position="18"/>
    </location>
</feature>
<evidence type="ECO:0000313" key="3">
    <source>
        <dbReference type="EMBL" id="BDD09770.1"/>
    </source>
</evidence>
<name>A0AAU9CKE3_9BACT</name>
<evidence type="ECO:0000313" key="4">
    <source>
        <dbReference type="Proteomes" id="UP001348817"/>
    </source>
</evidence>
<dbReference type="AlphaFoldDB" id="A0AAU9CKE3"/>
<organism evidence="3 4">
    <name type="scientific">Fulvitalea axinellae</name>
    <dbReference type="NCBI Taxonomy" id="1182444"/>
    <lineage>
        <taxon>Bacteria</taxon>
        <taxon>Pseudomonadati</taxon>
        <taxon>Bacteroidota</taxon>
        <taxon>Cytophagia</taxon>
        <taxon>Cytophagales</taxon>
        <taxon>Persicobacteraceae</taxon>
        <taxon>Fulvitalea</taxon>
    </lineage>
</organism>
<protein>
    <recommendedName>
        <fullName evidence="2">Outer membrane protein SusF/SusE-like C-terminal domain-containing protein</fullName>
    </recommendedName>
</protein>
<gene>
    <name evidence="3" type="ORF">FUAX_22020</name>
</gene>
<dbReference type="Gene3D" id="2.60.40.3620">
    <property type="match status" value="2"/>
</dbReference>
<dbReference type="Proteomes" id="UP001348817">
    <property type="component" value="Chromosome"/>
</dbReference>
<feature type="domain" description="Outer membrane protein SusF/SusE-like C-terminal" evidence="2">
    <location>
        <begin position="249"/>
        <end position="339"/>
    </location>
</feature>
<dbReference type="PROSITE" id="PS51257">
    <property type="entry name" value="PROKAR_LIPOPROTEIN"/>
    <property type="match status" value="1"/>
</dbReference>
<feature type="chain" id="PRO_5043672730" description="Outer membrane protein SusF/SusE-like C-terminal domain-containing protein" evidence="1">
    <location>
        <begin position="19"/>
        <end position="436"/>
    </location>
</feature>
<sequence>MKKLNLLGIYLLSSLAFTACDVDPYVEFSGEKPADVPADVTTPGTEITVPTDIMYYGGDKISVSVKLTDEVNLKEANVKVFLPGSKVALTRVEELNGTEKTLAYEIDNDFLPNLESGLAKVQVSVKDASGNFKNSSKTFAVERPAIETMYAVISGDPEKVVEMTKSEDNEDAWTLKEEIPVNAEVMFSEKEDKSGFVWGFVSEGEGFRGDVKSSDAFEVKNEKAGLYSFEFNVKDFGLIAKDASFPETLYLVGGSTLADWSPEKSLAFNKVTDGVFEIQTPLTVSGHGFKFLPTQAWDGDWGQKKGADKGVLEQDDEENVTVEKDGYYLVKVDYPNGKYTVTQLKYGVVGSATPGDWSTDTEMTYLGEGKFTLDVTLKVGEMKFRANNDWAYNYGDNGADGTPEPDGKNLNITEAGEYTVTLSIGTEGVEYSLTKK</sequence>
<dbReference type="CDD" id="cd12956">
    <property type="entry name" value="CBM_SusE-F_like"/>
    <property type="match status" value="1"/>
</dbReference>
<reference evidence="3 4" key="1">
    <citation type="submission" date="2021-12" db="EMBL/GenBank/DDBJ databases">
        <title>Genome sequencing of bacteria with rrn-lacking chromosome and rrn-plasmid.</title>
        <authorList>
            <person name="Anda M."/>
            <person name="Iwasaki W."/>
        </authorList>
    </citation>
    <scope>NUCLEOTIDE SEQUENCE [LARGE SCALE GENOMIC DNA]</scope>
    <source>
        <strain evidence="3 4">DSM 100852</strain>
    </source>
</reference>
<dbReference type="InterPro" id="IPR032187">
    <property type="entry name" value="SusF/SusE-like_C"/>
</dbReference>
<accession>A0AAU9CKE3</accession>
<dbReference type="KEGG" id="fax:FUAX_22020"/>
<keyword evidence="1" id="KW-0732">Signal</keyword>
<dbReference type="GO" id="GO:2001070">
    <property type="term" value="F:starch binding"/>
    <property type="evidence" value="ECO:0007669"/>
    <property type="project" value="InterPro"/>
</dbReference>
<keyword evidence="4" id="KW-1185">Reference proteome</keyword>
<proteinExistence type="predicted"/>
<dbReference type="RefSeq" id="WP_338391363.1">
    <property type="nucleotide sequence ID" value="NZ_AP025314.1"/>
</dbReference>